<dbReference type="OrthoDB" id="62798at2759"/>
<dbReference type="EMBL" id="MTYJ01000073">
    <property type="protein sequence ID" value="OQV16524.1"/>
    <property type="molecule type" value="Genomic_DNA"/>
</dbReference>
<dbReference type="InterPro" id="IPR000300">
    <property type="entry name" value="IPPc"/>
</dbReference>
<reference evidence="5" key="1">
    <citation type="submission" date="2017-01" db="EMBL/GenBank/DDBJ databases">
        <title>Comparative genomics of anhydrobiosis in the tardigrade Hypsibius dujardini.</title>
        <authorList>
            <person name="Yoshida Y."/>
            <person name="Koutsovoulos G."/>
            <person name="Laetsch D."/>
            <person name="Stevens L."/>
            <person name="Kumar S."/>
            <person name="Horikawa D."/>
            <person name="Ishino K."/>
            <person name="Komine S."/>
            <person name="Tomita M."/>
            <person name="Blaxter M."/>
            <person name="Arakawa K."/>
        </authorList>
    </citation>
    <scope>NUCLEOTIDE SEQUENCE [LARGE SCALE GENOMIC DNA]</scope>
    <source>
        <strain evidence="5">Z151</strain>
    </source>
</reference>
<proteinExistence type="inferred from homology"/>
<evidence type="ECO:0000256" key="1">
    <source>
        <dbReference type="ARBA" id="ARBA00005910"/>
    </source>
</evidence>
<dbReference type="SUPFAM" id="SSF56219">
    <property type="entry name" value="DNase I-like"/>
    <property type="match status" value="1"/>
</dbReference>
<dbReference type="Pfam" id="PF22669">
    <property type="entry name" value="Exo_endo_phos2"/>
    <property type="match status" value="1"/>
</dbReference>
<dbReference type="PANTHER" id="PTHR11200">
    <property type="entry name" value="INOSITOL 5-PHOSPHATASE"/>
    <property type="match status" value="1"/>
</dbReference>
<dbReference type="Gene3D" id="2.60.40.2840">
    <property type="match status" value="1"/>
</dbReference>
<feature type="region of interest" description="Disordered" evidence="2">
    <location>
        <begin position="1"/>
        <end position="27"/>
    </location>
</feature>
<dbReference type="AlphaFoldDB" id="A0A1W0WMT2"/>
<dbReference type="PANTHER" id="PTHR11200:SF275">
    <property type="entry name" value="LD06095P"/>
    <property type="match status" value="1"/>
</dbReference>
<keyword evidence="5" id="KW-1185">Reference proteome</keyword>
<dbReference type="Gene3D" id="3.60.10.10">
    <property type="entry name" value="Endonuclease/exonuclease/phosphatase"/>
    <property type="match status" value="1"/>
</dbReference>
<feature type="compositionally biased region" description="Polar residues" evidence="2">
    <location>
        <begin position="8"/>
        <end position="23"/>
    </location>
</feature>
<name>A0A1W0WMT2_HYPEX</name>
<dbReference type="InterPro" id="IPR041611">
    <property type="entry name" value="SKICH"/>
</dbReference>
<protein>
    <submittedName>
        <fullName evidence="4">Phosphatidylinositol 4,5-bisphosphate 5-phosphatase A</fullName>
    </submittedName>
</protein>
<dbReference type="InterPro" id="IPR036691">
    <property type="entry name" value="Endo/exonu/phosph_ase_sf"/>
</dbReference>
<gene>
    <name evidence="4" type="ORF">BV898_09363</name>
</gene>
<dbReference type="Pfam" id="PF17751">
    <property type="entry name" value="SKICH"/>
    <property type="match status" value="1"/>
</dbReference>
<dbReference type="GO" id="GO:0046856">
    <property type="term" value="P:phosphatidylinositol dephosphorylation"/>
    <property type="evidence" value="ECO:0007669"/>
    <property type="project" value="InterPro"/>
</dbReference>
<evidence type="ECO:0000259" key="3">
    <source>
        <dbReference type="SMART" id="SM00128"/>
    </source>
</evidence>
<accession>A0A1W0WMT2</accession>
<feature type="domain" description="Inositol polyphosphate-related phosphatase" evidence="3">
    <location>
        <begin position="60"/>
        <end position="385"/>
    </location>
</feature>
<evidence type="ECO:0000313" key="5">
    <source>
        <dbReference type="Proteomes" id="UP000192578"/>
    </source>
</evidence>
<dbReference type="InterPro" id="IPR046985">
    <property type="entry name" value="IP5"/>
</dbReference>
<evidence type="ECO:0000313" key="4">
    <source>
        <dbReference type="EMBL" id="OQV16524.1"/>
    </source>
</evidence>
<organism evidence="4 5">
    <name type="scientific">Hypsibius exemplaris</name>
    <name type="common">Freshwater tardigrade</name>
    <dbReference type="NCBI Taxonomy" id="2072580"/>
    <lineage>
        <taxon>Eukaryota</taxon>
        <taxon>Metazoa</taxon>
        <taxon>Ecdysozoa</taxon>
        <taxon>Tardigrada</taxon>
        <taxon>Eutardigrada</taxon>
        <taxon>Parachela</taxon>
        <taxon>Hypsibioidea</taxon>
        <taxon>Hypsibiidae</taxon>
        <taxon>Hypsibius</taxon>
    </lineage>
</organism>
<dbReference type="Proteomes" id="UP000192578">
    <property type="component" value="Unassembled WGS sequence"/>
</dbReference>
<evidence type="ECO:0000256" key="2">
    <source>
        <dbReference type="SAM" id="MobiDB-lite"/>
    </source>
</evidence>
<dbReference type="GO" id="GO:0004439">
    <property type="term" value="F:phosphatidylinositol-4,5-bisphosphate 5-phosphatase activity"/>
    <property type="evidence" value="ECO:0007669"/>
    <property type="project" value="TreeGrafter"/>
</dbReference>
<comment type="caution">
    <text evidence="4">The sequence shown here is derived from an EMBL/GenBank/DDBJ whole genome shotgun (WGS) entry which is preliminary data.</text>
</comment>
<dbReference type="SMART" id="SM00128">
    <property type="entry name" value="IPPc"/>
    <property type="match status" value="1"/>
</dbReference>
<sequence>MLSVTDLMPTSTNSADSSPTADTGMSRGHYRRMSSFNREFPDIPVLQFDSKGDKLDPDKPKLRIRTLTWNIAGHQPKEDLTDVLGLAPERESTPDGSASSSADIVNEGKPEADLIAIGFQELSASPAAPVMESVIMSEIWTTTLKKRMSSQDYVLLQSIRLQGIVLFVFSKSRHLKYVRYMDTAYLRLGASGWWGNKGAVGISFEIYDVTLCFVNSHLSPHDHAFKDRVKNHRQILRDMVFVGGRTDTSCILEHDYAVWLGDFNFRIEGISQDKTLHYIESQKWPQLLKHDQLHRAAFVEGAFSTFQEGKIEFPPTYKFVTGTSIYDTRNPAKIRRPSYCDRILWRTRTDARKAALIEYTSHMNHQISDHKPVTAVLEIALGSEQEQYVVFDPIDRWFVGQHGYFRYSAKPGTFYSAWDWIGLYKASYTSFDEYVTYVWSPGASEENLGCINGRYVLKPGRYLLVYFSSEHKCGIGFSEIFEIVSA</sequence>
<comment type="similarity">
    <text evidence="1">Belongs to the inositol 1,4,5-trisphosphate 5-phosphatase type II family.</text>
</comment>